<dbReference type="SMART" id="SM00895">
    <property type="entry name" value="FCD"/>
    <property type="match status" value="1"/>
</dbReference>
<accession>A0A367X9L2</accession>
<dbReference type="PANTHER" id="PTHR43537">
    <property type="entry name" value="TRANSCRIPTIONAL REGULATOR, GNTR FAMILY"/>
    <property type="match status" value="1"/>
</dbReference>
<keyword evidence="1" id="KW-0805">Transcription regulation</keyword>
<evidence type="ECO:0000259" key="4">
    <source>
        <dbReference type="PROSITE" id="PS50949"/>
    </source>
</evidence>
<dbReference type="SMART" id="SM00345">
    <property type="entry name" value="HTH_GNTR"/>
    <property type="match status" value="1"/>
</dbReference>
<comment type="caution">
    <text evidence="5">The sequence shown here is derived from an EMBL/GenBank/DDBJ whole genome shotgun (WGS) entry which is preliminary data.</text>
</comment>
<dbReference type="InterPro" id="IPR008920">
    <property type="entry name" value="TF_FadR/GntR_C"/>
</dbReference>
<dbReference type="PANTHER" id="PTHR43537:SF5">
    <property type="entry name" value="UXU OPERON TRANSCRIPTIONAL REGULATOR"/>
    <property type="match status" value="1"/>
</dbReference>
<evidence type="ECO:0000313" key="5">
    <source>
        <dbReference type="EMBL" id="RCK50353.1"/>
    </source>
</evidence>
<dbReference type="PROSITE" id="PS50949">
    <property type="entry name" value="HTH_GNTR"/>
    <property type="match status" value="1"/>
</dbReference>
<feature type="domain" description="HTH gntR-type" evidence="4">
    <location>
        <begin position="10"/>
        <end position="78"/>
    </location>
</feature>
<protein>
    <submittedName>
        <fullName evidence="5">Transcriptional regulator</fullName>
    </submittedName>
</protein>
<dbReference type="Pfam" id="PF07729">
    <property type="entry name" value="FCD"/>
    <property type="match status" value="1"/>
</dbReference>
<dbReference type="SUPFAM" id="SSF48008">
    <property type="entry name" value="GntR ligand-binding domain-like"/>
    <property type="match status" value="1"/>
</dbReference>
<dbReference type="GO" id="GO:0003677">
    <property type="term" value="F:DNA binding"/>
    <property type="evidence" value="ECO:0007669"/>
    <property type="project" value="UniProtKB-KW"/>
</dbReference>
<gene>
    <name evidence="5" type="ORF">TH25_12240</name>
</gene>
<reference evidence="5 6" key="1">
    <citation type="submission" date="2014-07" db="EMBL/GenBank/DDBJ databases">
        <title>Draft genome sequence of Thalassospira profundimaris S25-3-2.</title>
        <authorList>
            <person name="Lai Q."/>
            <person name="Shao Z."/>
        </authorList>
    </citation>
    <scope>NUCLEOTIDE SEQUENCE [LARGE SCALE GENOMIC DNA]</scope>
    <source>
        <strain evidence="5 6">S25-3-2</strain>
    </source>
</reference>
<proteinExistence type="predicted"/>
<dbReference type="CDD" id="cd07377">
    <property type="entry name" value="WHTH_GntR"/>
    <property type="match status" value="1"/>
</dbReference>
<dbReference type="PRINTS" id="PR00035">
    <property type="entry name" value="HTHGNTR"/>
</dbReference>
<dbReference type="Pfam" id="PF00392">
    <property type="entry name" value="GntR"/>
    <property type="match status" value="1"/>
</dbReference>
<dbReference type="AlphaFoldDB" id="A0A367X9L2"/>
<dbReference type="Proteomes" id="UP000252517">
    <property type="component" value="Unassembled WGS sequence"/>
</dbReference>
<name>A0A367X9L2_9PROT</name>
<evidence type="ECO:0000256" key="1">
    <source>
        <dbReference type="ARBA" id="ARBA00023015"/>
    </source>
</evidence>
<dbReference type="Gene3D" id="1.10.10.10">
    <property type="entry name" value="Winged helix-like DNA-binding domain superfamily/Winged helix DNA-binding domain"/>
    <property type="match status" value="1"/>
</dbReference>
<dbReference type="InterPro" id="IPR000524">
    <property type="entry name" value="Tscrpt_reg_HTH_GntR"/>
</dbReference>
<sequence>MHQGENERPKRVAERVADTLLARFAAGEYLPGERLPGERQLAEDMNVSRVSVRAALQKLKTRGYLRAVQGGGTELLSSTGIEMDVAMTDLVRGSITNLADLMELRRTLETWAARRAAENATDEQLAELRATFQQAHDPRRPAKYRTEDDHRLHMMIARASGSIIYYHLMKMLHDVLHAALDEIRFHIFAGPQFDNMVQNHHRAIIDAIAARDPDRAEQAMYEHLGAVINHVTERTPKASGG</sequence>
<keyword evidence="2" id="KW-0238">DNA-binding</keyword>
<dbReference type="InterPro" id="IPR036390">
    <property type="entry name" value="WH_DNA-bd_sf"/>
</dbReference>
<dbReference type="InterPro" id="IPR036388">
    <property type="entry name" value="WH-like_DNA-bd_sf"/>
</dbReference>
<evidence type="ECO:0000256" key="2">
    <source>
        <dbReference type="ARBA" id="ARBA00023125"/>
    </source>
</evidence>
<dbReference type="SUPFAM" id="SSF46785">
    <property type="entry name" value="Winged helix' DNA-binding domain"/>
    <property type="match status" value="1"/>
</dbReference>
<dbReference type="InterPro" id="IPR011711">
    <property type="entry name" value="GntR_C"/>
</dbReference>
<keyword evidence="3" id="KW-0804">Transcription</keyword>
<dbReference type="GO" id="GO:0003700">
    <property type="term" value="F:DNA-binding transcription factor activity"/>
    <property type="evidence" value="ECO:0007669"/>
    <property type="project" value="InterPro"/>
</dbReference>
<evidence type="ECO:0000256" key="3">
    <source>
        <dbReference type="ARBA" id="ARBA00023163"/>
    </source>
</evidence>
<organism evidence="5 6">
    <name type="scientific">Thalassospira profundimaris</name>
    <dbReference type="NCBI Taxonomy" id="502049"/>
    <lineage>
        <taxon>Bacteria</taxon>
        <taxon>Pseudomonadati</taxon>
        <taxon>Pseudomonadota</taxon>
        <taxon>Alphaproteobacteria</taxon>
        <taxon>Rhodospirillales</taxon>
        <taxon>Thalassospiraceae</taxon>
        <taxon>Thalassospira</taxon>
    </lineage>
</organism>
<dbReference type="Gene3D" id="1.20.120.530">
    <property type="entry name" value="GntR ligand-binding domain-like"/>
    <property type="match status" value="1"/>
</dbReference>
<evidence type="ECO:0000313" key="6">
    <source>
        <dbReference type="Proteomes" id="UP000252517"/>
    </source>
</evidence>
<dbReference type="EMBL" id="JPWH01000008">
    <property type="protein sequence ID" value="RCK50353.1"/>
    <property type="molecule type" value="Genomic_DNA"/>
</dbReference>